<evidence type="ECO:0000313" key="2">
    <source>
        <dbReference type="EMBL" id="MEY9317896.1"/>
    </source>
</evidence>
<gene>
    <name evidence="2" type="ORF">ABIF29_004695</name>
    <name evidence="3" type="ORF">FDV58_34530</name>
    <name evidence="1" type="ORF">JOH49_006465</name>
</gene>
<comment type="caution">
    <text evidence="3">The sequence shown here is derived from an EMBL/GenBank/DDBJ whole genome shotgun (WGS) entry which is preliminary data.</text>
</comment>
<dbReference type="GeneID" id="92954143"/>
<organism evidence="3 4">
    <name type="scientific">Bradyrhizobium elkanii</name>
    <dbReference type="NCBI Taxonomy" id="29448"/>
    <lineage>
        <taxon>Bacteria</taxon>
        <taxon>Pseudomonadati</taxon>
        <taxon>Pseudomonadota</taxon>
        <taxon>Alphaproteobacteria</taxon>
        <taxon>Hyphomicrobiales</taxon>
        <taxon>Nitrobacteraceae</taxon>
        <taxon>Bradyrhizobium</taxon>
    </lineage>
</organism>
<dbReference type="EMBL" id="JBGBZA010000002">
    <property type="protein sequence ID" value="MEY9317896.1"/>
    <property type="molecule type" value="Genomic_DNA"/>
</dbReference>
<dbReference type="RefSeq" id="WP_016844441.1">
    <property type="nucleotide sequence ID" value="NZ_BJNL01000070.1"/>
</dbReference>
<name>A0A1E3EJ08_BRAEL</name>
<protein>
    <submittedName>
        <fullName evidence="3">Uncharacterized protein</fullName>
    </submittedName>
</protein>
<dbReference type="Proteomes" id="UP001565471">
    <property type="component" value="Unassembled WGS sequence"/>
</dbReference>
<evidence type="ECO:0000313" key="3">
    <source>
        <dbReference type="EMBL" id="TKV73939.1"/>
    </source>
</evidence>
<dbReference type="Proteomes" id="UP000673383">
    <property type="component" value="Unassembled WGS sequence"/>
</dbReference>
<evidence type="ECO:0000313" key="1">
    <source>
        <dbReference type="EMBL" id="MBP1296712.1"/>
    </source>
</evidence>
<accession>A0A1E3EJ08</accession>
<dbReference type="EMBL" id="JAFICZ010000001">
    <property type="protein sequence ID" value="MBP1296712.1"/>
    <property type="molecule type" value="Genomic_DNA"/>
</dbReference>
<dbReference type="OrthoDB" id="8246888at2"/>
<dbReference type="AlphaFoldDB" id="A0A1E3EJ08"/>
<dbReference type="Proteomes" id="UP000305095">
    <property type="component" value="Unassembled WGS sequence"/>
</dbReference>
<keyword evidence="5" id="KW-1185">Reference proteome</keyword>
<sequence length="75" mass="8405">MPYALFDRDRQIDKAFPTEKQAWEHALVSGLVFDVPVADEAPGQVLPAGYHMKQIPDDGEVCEPAPEWKLPNEIS</sequence>
<evidence type="ECO:0000313" key="4">
    <source>
        <dbReference type="Proteomes" id="UP000305095"/>
    </source>
</evidence>
<reference evidence="1" key="2">
    <citation type="submission" date="2021-02" db="EMBL/GenBank/DDBJ databases">
        <title>Genomic Encyclopedia of Type Strains, Phase IV (KMG-V): Genome sequencing to study the core and pangenomes of soil and plant-associated prokaryotes.</title>
        <authorList>
            <person name="Whitman W."/>
        </authorList>
    </citation>
    <scope>NUCLEOTIDE SEQUENCE</scope>
    <source>
        <strain evidence="1">USDA 406</strain>
    </source>
</reference>
<reference evidence="2 5" key="3">
    <citation type="submission" date="2024-07" db="EMBL/GenBank/DDBJ databases">
        <title>Genomic Encyclopedia of Type Strains, Phase V (KMG-V): Genome sequencing to study the core and pangenomes of soil and plant-associated prokaryotes.</title>
        <authorList>
            <person name="Whitman W."/>
        </authorList>
    </citation>
    <scope>NUCLEOTIDE SEQUENCE [LARGE SCALE GENOMIC DNA]</scope>
    <source>
        <strain evidence="2 5">USDA 415</strain>
    </source>
</reference>
<proteinExistence type="predicted"/>
<dbReference type="eggNOG" id="ENOG50310FM">
    <property type="taxonomic scope" value="Bacteria"/>
</dbReference>
<evidence type="ECO:0000313" key="5">
    <source>
        <dbReference type="Proteomes" id="UP001565471"/>
    </source>
</evidence>
<reference evidence="3 4" key="1">
    <citation type="submission" date="2019-05" db="EMBL/GenBank/DDBJ databases">
        <title>Draft Genome of Bradyrhizobium elkanii strain SEMIA 938, Used in Commercial Inoculants for Lupinus spp. in Brazil.</title>
        <authorList>
            <person name="Hungria M."/>
            <person name="Delamuta J.R.M."/>
            <person name="Ribeiro R.A."/>
            <person name="Nogueira M.A."/>
        </authorList>
    </citation>
    <scope>NUCLEOTIDE SEQUENCE [LARGE SCALE GENOMIC DNA]</scope>
    <source>
        <strain evidence="3 4">Semia 938</strain>
    </source>
</reference>
<dbReference type="EMBL" id="SZZP01000029">
    <property type="protein sequence ID" value="TKV73939.1"/>
    <property type="molecule type" value="Genomic_DNA"/>
</dbReference>